<dbReference type="EMBL" id="CAJVPU010010815">
    <property type="protein sequence ID" value="CAG8609082.1"/>
    <property type="molecule type" value="Genomic_DNA"/>
</dbReference>
<comment type="caution">
    <text evidence="1">The sequence shown here is derived from an EMBL/GenBank/DDBJ whole genome shotgun (WGS) entry which is preliminary data.</text>
</comment>
<proteinExistence type="predicted"/>
<keyword evidence="2" id="KW-1185">Reference proteome</keyword>
<accession>A0ACA9MSA0</accession>
<protein>
    <submittedName>
        <fullName evidence="1">1696_t:CDS:1</fullName>
    </submittedName>
</protein>
<evidence type="ECO:0000313" key="1">
    <source>
        <dbReference type="EMBL" id="CAG8609082.1"/>
    </source>
</evidence>
<evidence type="ECO:0000313" key="2">
    <source>
        <dbReference type="Proteomes" id="UP000789702"/>
    </source>
</evidence>
<gene>
    <name evidence="1" type="ORF">DHETER_LOCUS7558</name>
</gene>
<organism evidence="1 2">
    <name type="scientific">Dentiscutata heterogama</name>
    <dbReference type="NCBI Taxonomy" id="1316150"/>
    <lineage>
        <taxon>Eukaryota</taxon>
        <taxon>Fungi</taxon>
        <taxon>Fungi incertae sedis</taxon>
        <taxon>Mucoromycota</taxon>
        <taxon>Glomeromycotina</taxon>
        <taxon>Glomeromycetes</taxon>
        <taxon>Diversisporales</taxon>
        <taxon>Gigasporaceae</taxon>
        <taxon>Dentiscutata</taxon>
    </lineage>
</organism>
<sequence>MSDQKIKVLFVCLGNICRSPMAEAVFAHTALQKGLQSRFIVDSAGTSSYHIGEPPHPRTIKLCTDSGIRIDHSARMVEINDFNEFDYIFCMDDMNLREAKKLMKSAKNPKAIVKLFGEYDPQGKTTIEDINRLCLLSDPYNSGNEAYKEVFEQVTRCSEAFLQSLGF</sequence>
<dbReference type="Proteomes" id="UP000789702">
    <property type="component" value="Unassembled WGS sequence"/>
</dbReference>
<reference evidence="1" key="1">
    <citation type="submission" date="2021-06" db="EMBL/GenBank/DDBJ databases">
        <authorList>
            <person name="Kallberg Y."/>
            <person name="Tangrot J."/>
            <person name="Rosling A."/>
        </authorList>
    </citation>
    <scope>NUCLEOTIDE SEQUENCE</scope>
    <source>
        <strain evidence="1">IL203A</strain>
    </source>
</reference>
<name>A0ACA9MSA0_9GLOM</name>